<name>A0A2N3PXD6_9PROT</name>
<keyword evidence="3" id="KW-1185">Reference proteome</keyword>
<organism evidence="2 3">
    <name type="scientific">Telmatospirillum siberiense</name>
    <dbReference type="NCBI Taxonomy" id="382514"/>
    <lineage>
        <taxon>Bacteria</taxon>
        <taxon>Pseudomonadati</taxon>
        <taxon>Pseudomonadota</taxon>
        <taxon>Alphaproteobacteria</taxon>
        <taxon>Rhodospirillales</taxon>
        <taxon>Rhodospirillaceae</taxon>
        <taxon>Telmatospirillum</taxon>
    </lineage>
</organism>
<feature type="transmembrane region" description="Helical" evidence="1">
    <location>
        <begin position="77"/>
        <end position="98"/>
    </location>
</feature>
<protein>
    <submittedName>
        <fullName evidence="2">Uncharacterized protein</fullName>
    </submittedName>
</protein>
<sequence length="128" mass="14584">MAAQTLNTRTVLKSTAIVASVIWISVTFYQEFLDVDPEDYGFHATEVEARMKGCGGSFQQRYDCKEAIIIAKGRESFLVWVKKTTLILAPPLLLAFLLNRTGRGRPHRSVRSHLVRRPTVPLDKRRVR</sequence>
<dbReference type="EMBL" id="PIUM01000006">
    <property type="protein sequence ID" value="PKU25072.1"/>
    <property type="molecule type" value="Genomic_DNA"/>
</dbReference>
<evidence type="ECO:0000256" key="1">
    <source>
        <dbReference type="SAM" id="Phobius"/>
    </source>
</evidence>
<dbReference type="OrthoDB" id="7365270at2"/>
<feature type="transmembrane region" description="Helical" evidence="1">
    <location>
        <begin position="12"/>
        <end position="30"/>
    </location>
</feature>
<comment type="caution">
    <text evidence="2">The sequence shown here is derived from an EMBL/GenBank/DDBJ whole genome shotgun (WGS) entry which is preliminary data.</text>
</comment>
<dbReference type="AlphaFoldDB" id="A0A2N3PXD6"/>
<gene>
    <name evidence="2" type="ORF">CWS72_07625</name>
</gene>
<dbReference type="RefSeq" id="WP_101249999.1">
    <property type="nucleotide sequence ID" value="NZ_PIUM01000006.1"/>
</dbReference>
<keyword evidence="1" id="KW-0472">Membrane</keyword>
<reference evidence="3" key="1">
    <citation type="submission" date="2017-12" db="EMBL/GenBank/DDBJ databases">
        <title>Draft genome sequence of Telmatospirillum siberiense 26-4b1T, an acidotolerant peatland alphaproteobacterium potentially involved in sulfur cycling.</title>
        <authorList>
            <person name="Hausmann B."/>
            <person name="Pjevac P."/>
            <person name="Schreck K."/>
            <person name="Herbold C.W."/>
            <person name="Daims H."/>
            <person name="Wagner M."/>
            <person name="Pester M."/>
            <person name="Loy A."/>
        </authorList>
    </citation>
    <scope>NUCLEOTIDE SEQUENCE [LARGE SCALE GENOMIC DNA]</scope>
    <source>
        <strain evidence="3">26-4b1</strain>
    </source>
</reference>
<keyword evidence="1" id="KW-0812">Transmembrane</keyword>
<evidence type="ECO:0000313" key="3">
    <source>
        <dbReference type="Proteomes" id="UP000233293"/>
    </source>
</evidence>
<proteinExistence type="predicted"/>
<keyword evidence="1" id="KW-1133">Transmembrane helix</keyword>
<accession>A0A2N3PXD6</accession>
<evidence type="ECO:0000313" key="2">
    <source>
        <dbReference type="EMBL" id="PKU25072.1"/>
    </source>
</evidence>
<dbReference type="Proteomes" id="UP000233293">
    <property type="component" value="Unassembled WGS sequence"/>
</dbReference>